<evidence type="ECO:0000256" key="1">
    <source>
        <dbReference type="ARBA" id="ARBA00011073"/>
    </source>
</evidence>
<dbReference type="EMBL" id="CP019893">
    <property type="protein sequence ID" value="ARS89656.1"/>
    <property type="molecule type" value="Genomic_DNA"/>
</dbReference>
<evidence type="ECO:0000313" key="10">
    <source>
        <dbReference type="Proteomes" id="UP000250088"/>
    </source>
</evidence>
<dbReference type="InterPro" id="IPR015500">
    <property type="entry name" value="Peptidase_S8_subtilisin-rel"/>
</dbReference>
<dbReference type="InterPro" id="IPR050131">
    <property type="entry name" value="Peptidase_S8_subtilisin-like"/>
</dbReference>
<dbReference type="Proteomes" id="UP000250088">
    <property type="component" value="Chromosome"/>
</dbReference>
<feature type="active site" description="Charge relay system" evidence="5">
    <location>
        <position position="98"/>
    </location>
</feature>
<dbReference type="InterPro" id="IPR000209">
    <property type="entry name" value="Peptidase_S8/S53_dom"/>
</dbReference>
<evidence type="ECO:0000256" key="2">
    <source>
        <dbReference type="ARBA" id="ARBA00022670"/>
    </source>
</evidence>
<dbReference type="Gene3D" id="3.40.50.200">
    <property type="entry name" value="Peptidase S8/S53 domain"/>
    <property type="match status" value="1"/>
</dbReference>
<dbReference type="InterPro" id="IPR023828">
    <property type="entry name" value="Peptidase_S8_Ser-AS"/>
</dbReference>
<dbReference type="Pfam" id="PF00082">
    <property type="entry name" value="Peptidase_S8"/>
    <property type="match status" value="1"/>
</dbReference>
<dbReference type="Gene3D" id="2.60.40.10">
    <property type="entry name" value="Immunoglobulins"/>
    <property type="match status" value="1"/>
</dbReference>
<dbReference type="OrthoDB" id="341609at2157"/>
<accession>A0A2Z2HR82</accession>
<dbReference type="InterPro" id="IPR022398">
    <property type="entry name" value="Peptidase_S8_His-AS"/>
</dbReference>
<feature type="domain" description="Peptidase S8/S53" evidence="8">
    <location>
        <begin position="48"/>
        <end position="298"/>
    </location>
</feature>
<feature type="region of interest" description="Disordered" evidence="7">
    <location>
        <begin position="76"/>
        <end position="98"/>
    </location>
</feature>
<name>A0A2Z2HR82_9EURY</name>
<proteinExistence type="inferred from homology"/>
<evidence type="ECO:0000256" key="7">
    <source>
        <dbReference type="SAM" id="MobiDB-lite"/>
    </source>
</evidence>
<dbReference type="AlphaFoldDB" id="A0A2Z2HR82"/>
<dbReference type="PANTHER" id="PTHR43806:SF11">
    <property type="entry name" value="CEREVISIN-RELATED"/>
    <property type="match status" value="1"/>
</dbReference>
<feature type="compositionally biased region" description="Basic and acidic residues" evidence="7">
    <location>
        <begin position="222"/>
        <end position="235"/>
    </location>
</feature>
<evidence type="ECO:0000256" key="4">
    <source>
        <dbReference type="ARBA" id="ARBA00022825"/>
    </source>
</evidence>
<keyword evidence="2 5" id="KW-0645">Protease</keyword>
<dbReference type="GeneID" id="32893980"/>
<dbReference type="RefSeq" id="WP_086888033.1">
    <property type="nucleotide sequence ID" value="NZ_CP019893.1"/>
</dbReference>
<dbReference type="PROSITE" id="PS00138">
    <property type="entry name" value="SUBTILASE_SER"/>
    <property type="match status" value="1"/>
</dbReference>
<protein>
    <recommendedName>
        <fullName evidence="8">Peptidase S8/S53 domain-containing protein</fullName>
    </recommendedName>
</protein>
<dbReference type="SUPFAM" id="SSF49299">
    <property type="entry name" value="PKD domain"/>
    <property type="match status" value="1"/>
</dbReference>
<dbReference type="GO" id="GO:0006508">
    <property type="term" value="P:proteolysis"/>
    <property type="evidence" value="ECO:0007669"/>
    <property type="project" value="UniProtKB-KW"/>
</dbReference>
<evidence type="ECO:0000256" key="5">
    <source>
        <dbReference type="PROSITE-ProRule" id="PRU01240"/>
    </source>
</evidence>
<dbReference type="PROSITE" id="PS00136">
    <property type="entry name" value="SUBTILASE_ASP"/>
    <property type="match status" value="1"/>
</dbReference>
<dbReference type="InterPro" id="IPR036852">
    <property type="entry name" value="Peptidase_S8/S53_dom_sf"/>
</dbReference>
<feature type="region of interest" description="Disordered" evidence="7">
    <location>
        <begin position="1111"/>
        <end position="1146"/>
    </location>
</feature>
<dbReference type="PANTHER" id="PTHR43806">
    <property type="entry name" value="PEPTIDASE S8"/>
    <property type="match status" value="1"/>
</dbReference>
<keyword evidence="4 5" id="KW-0720">Serine protease</keyword>
<dbReference type="PRINTS" id="PR00723">
    <property type="entry name" value="SUBTILISIN"/>
</dbReference>
<sequence>MPSVRTALLVGAVALALVAVGAFTAMPLSGESPADQPPVADEHDGPTGDGVTVAVVDSGIDDSHAALEGRVVDRVDLTDDGGASGGGDGETGIDEHGHGTHVAGIVAGSGAGDGDPGVAPGAALVDVRVLSEEGEGDAERIAEGITYAVEEAGADILVLSLNVEGIDAGPIDESVASATDQGTLVVASAGNAGADRSITDPGTTPELLTVGATAADGSILEHSSRGPTDDGRLKPELVAPGERVPGPEAGTDDEYTTRTGTSVAAPQVAGAAAVLLEDDPSLTPGELEARLVSTARPVADADPYASGAGELDLEAALAADVIVRDGVIDYGLLEDDEPVTKRVTLENLDDRPREVTLATRLENLDADAQIPELDPGGGDDGDLGLPEDLIAELEDAQRDDAGAVAADGGTPISSGDSDGDPAEAGGEWTAGDDGPSADDLLSLSRDEVVLEPGETATVEVTVDSGAASGIHAGALEYTVSSDTESRSVPIGFVRGGTVTVEKVPFSEGDRVDGDPLFFFTEDGTHSGIQDFEDGETSFVAGAGTYVLWSKGVDRETGSIVFLSERLEVDGEEHVVLDEADTIPVGVDASPIVEEYGPLENVTVAASMSTAVGDRTNQLSRTLLDADNRTVRVSEDPANAIATTYLLTPEDTDELAAEDVFQLHYEAASSQWTSPAEVHPDDLETTTYRIHRTTQDHSLEAQDRTTTTFQWNDPARYWFDLGDRGTQHVHRTDRGASHERDLRGDGVRAAVSDRTREEGPIDVLAHPYVAVVDLEVDIEEGVATVGGEPLADGAGSAISVDGTHSLTVAVDDEVHETVTVSDPELETRDVPIEADAPLTVTLEGSNPDGRLSQNTTTEVRLEEPGVGAQGDDRRTPLVRDVAVPDADETNAVDPGEVTVTYAVDDARSVRDRTVWYATDATSTGDDGDVAPPWKLEEPAEAGWAEASTGYADGRLTATLEVPKDATTVSLAAEFDADDRVRTTTTDAFYVGAAPNTSTRTISGTVTTHDGTPTANDTVLAAPVDGDSDPTISRTDDDGAFDLEVPKDETYDLVYRAGEPWTLNRSPADGRPAFAGLERVTADEDRTLEATLPAASRFDLEVVDDRGEPVPNATVSFGHHAPDVSVGARGETDGTGRLRVDGDGDGETGITLGGRLSYTVAAPDGDPYANETVSGSVQVDEPTVETVELPTRPPEASLEPNRNWLVEGTAVTLDAGDSDVPAGAAEYRWDYTGDGEVDEVTNDSRLRTELEPGTTEVTVTVVDGLGRTDEASATVRVDPLD</sequence>
<feature type="compositionally biased region" description="Basic and acidic residues" evidence="7">
    <location>
        <begin position="1128"/>
        <end position="1140"/>
    </location>
</feature>
<reference evidence="10" key="1">
    <citation type="submission" date="2017-02" db="EMBL/GenBank/DDBJ databases">
        <title>Natronthermophilus aegyptiacus gen. nov.,sp. nov., an aerobic, extremely halophilic alkalithermophilic archaeon isolated from the athalassohaline Wadi An Natrun, Egypt.</title>
        <authorList>
            <person name="Zhao B."/>
        </authorList>
    </citation>
    <scope>NUCLEOTIDE SEQUENCE [LARGE SCALE GENOMIC DNA]</scope>
    <source>
        <strain evidence="10">JW/NM-HA 15</strain>
    </source>
</reference>
<dbReference type="SUPFAM" id="SSF52743">
    <property type="entry name" value="Subtilisin-like"/>
    <property type="match status" value="1"/>
</dbReference>
<feature type="region of interest" description="Disordered" evidence="7">
    <location>
        <begin position="360"/>
        <end position="385"/>
    </location>
</feature>
<feature type="active site" description="Charge relay system" evidence="5">
    <location>
        <position position="57"/>
    </location>
</feature>
<feature type="region of interest" description="Disordered" evidence="7">
    <location>
        <begin position="31"/>
        <end position="50"/>
    </location>
</feature>
<keyword evidence="3 5" id="KW-0378">Hydrolase</keyword>
<dbReference type="InterPro" id="IPR013783">
    <property type="entry name" value="Ig-like_fold"/>
</dbReference>
<evidence type="ECO:0000313" key="9">
    <source>
        <dbReference type="EMBL" id="ARS89656.1"/>
    </source>
</evidence>
<dbReference type="InterPro" id="IPR023827">
    <property type="entry name" value="Peptidase_S8_Asp-AS"/>
</dbReference>
<dbReference type="InterPro" id="IPR035986">
    <property type="entry name" value="PKD_dom_sf"/>
</dbReference>
<evidence type="ECO:0000259" key="8">
    <source>
        <dbReference type="Pfam" id="PF00082"/>
    </source>
</evidence>
<dbReference type="PROSITE" id="PS00137">
    <property type="entry name" value="SUBTILASE_HIS"/>
    <property type="match status" value="1"/>
</dbReference>
<dbReference type="KEGG" id="naj:B1756_07830"/>
<keyword evidence="10" id="KW-1185">Reference proteome</keyword>
<evidence type="ECO:0000256" key="6">
    <source>
        <dbReference type="RuleBase" id="RU003355"/>
    </source>
</evidence>
<evidence type="ECO:0000256" key="3">
    <source>
        <dbReference type="ARBA" id="ARBA00022801"/>
    </source>
</evidence>
<dbReference type="GO" id="GO:0004252">
    <property type="term" value="F:serine-type endopeptidase activity"/>
    <property type="evidence" value="ECO:0007669"/>
    <property type="project" value="UniProtKB-UniRule"/>
</dbReference>
<gene>
    <name evidence="9" type="ORF">B1756_07830</name>
</gene>
<organism evidence="9 10">
    <name type="scientific">Natrarchaeobaculum aegyptiacum</name>
    <dbReference type="NCBI Taxonomy" id="745377"/>
    <lineage>
        <taxon>Archaea</taxon>
        <taxon>Methanobacteriati</taxon>
        <taxon>Methanobacteriota</taxon>
        <taxon>Stenosarchaea group</taxon>
        <taxon>Halobacteria</taxon>
        <taxon>Halobacteriales</taxon>
        <taxon>Natrialbaceae</taxon>
        <taxon>Natrarchaeobaculum</taxon>
    </lineage>
</organism>
<feature type="region of interest" description="Disordered" evidence="7">
    <location>
        <begin position="403"/>
        <end position="438"/>
    </location>
</feature>
<feature type="region of interest" description="Disordered" evidence="7">
    <location>
        <begin position="218"/>
        <end position="254"/>
    </location>
</feature>
<feature type="active site" description="Charge relay system" evidence="5">
    <location>
        <position position="262"/>
    </location>
</feature>
<comment type="similarity">
    <text evidence="1 5 6">Belongs to the peptidase S8 family.</text>
</comment>
<dbReference type="PROSITE" id="PS51892">
    <property type="entry name" value="SUBTILASE"/>
    <property type="match status" value="1"/>
</dbReference>